<name>A0ABN2MC01_9ACTN</name>
<feature type="region of interest" description="Disordered" evidence="1">
    <location>
        <begin position="35"/>
        <end position="57"/>
    </location>
</feature>
<dbReference type="RefSeq" id="WP_344135966.1">
    <property type="nucleotide sequence ID" value="NZ_BAAALT010000168.1"/>
</dbReference>
<dbReference type="EMBL" id="BAAALT010000168">
    <property type="protein sequence ID" value="GAA1820046.1"/>
    <property type="molecule type" value="Genomic_DNA"/>
</dbReference>
<evidence type="ECO:0000256" key="1">
    <source>
        <dbReference type="SAM" id="MobiDB-lite"/>
    </source>
</evidence>
<dbReference type="Proteomes" id="UP001500218">
    <property type="component" value="Unassembled WGS sequence"/>
</dbReference>
<proteinExistence type="predicted"/>
<reference evidence="2 3" key="1">
    <citation type="journal article" date="2019" name="Int. J. Syst. Evol. Microbiol.">
        <title>The Global Catalogue of Microorganisms (GCM) 10K type strain sequencing project: providing services to taxonomists for standard genome sequencing and annotation.</title>
        <authorList>
            <consortium name="The Broad Institute Genomics Platform"/>
            <consortium name="The Broad Institute Genome Sequencing Center for Infectious Disease"/>
            <person name="Wu L."/>
            <person name="Ma J."/>
        </authorList>
    </citation>
    <scope>NUCLEOTIDE SEQUENCE [LARGE SCALE GENOMIC DNA]</scope>
    <source>
        <strain evidence="2 3">JCM 13250</strain>
    </source>
</reference>
<evidence type="ECO:0000313" key="2">
    <source>
        <dbReference type="EMBL" id="GAA1820046.1"/>
    </source>
</evidence>
<protein>
    <recommendedName>
        <fullName evidence="4">Secreted protein</fullName>
    </recommendedName>
</protein>
<evidence type="ECO:0000313" key="3">
    <source>
        <dbReference type="Proteomes" id="UP001500218"/>
    </source>
</evidence>
<gene>
    <name evidence="2" type="ORF">GCM10009682_45610</name>
</gene>
<organism evidence="2 3">
    <name type="scientific">Luedemannella flava</name>
    <dbReference type="NCBI Taxonomy" id="349316"/>
    <lineage>
        <taxon>Bacteria</taxon>
        <taxon>Bacillati</taxon>
        <taxon>Actinomycetota</taxon>
        <taxon>Actinomycetes</taxon>
        <taxon>Micromonosporales</taxon>
        <taxon>Micromonosporaceae</taxon>
        <taxon>Luedemannella</taxon>
    </lineage>
</organism>
<keyword evidence="3" id="KW-1185">Reference proteome</keyword>
<sequence length="307" mass="32119">MSVSTSFRPYRRGLAAATLVLGLVIGTSACGSDMSGMDHGSTPATPPSGSATGHPDMTGMPGMAGEHEAYSGNGLSAQEDGIRFAPASMELPAGTPSSFTFKILGADGAPVTTFEPDQTKLMHFYLIRSDLTGFQHLHPTMAPDGTWTAQATALQPGQYRAYAAFIAKVSGQDKPLVLSEHVTVPGKADTVALPKASATTTVDGYKITLSKEPMMVGMAHPLTVEITKNGKPVTDLEPYLDTKAHLTAFHDGDMAFAHLHPQDGHGGHGGGSLTFMASLGKPGNWRLYLQFQTDGVLHTAAVTLAVA</sequence>
<evidence type="ECO:0008006" key="4">
    <source>
        <dbReference type="Google" id="ProtNLM"/>
    </source>
</evidence>
<comment type="caution">
    <text evidence="2">The sequence shown here is derived from an EMBL/GenBank/DDBJ whole genome shotgun (WGS) entry which is preliminary data.</text>
</comment>
<accession>A0ABN2MC01</accession>